<name>A0ACB5UGL5_9FIRM</name>
<dbReference type="EMBL" id="BTPU01000020">
    <property type="protein sequence ID" value="GMQ62097.1"/>
    <property type="molecule type" value="Genomic_DNA"/>
</dbReference>
<proteinExistence type="predicted"/>
<comment type="caution">
    <text evidence="1">The sequence shown here is derived from an EMBL/GenBank/DDBJ whole genome shotgun (WGS) entry which is preliminary data.</text>
</comment>
<protein>
    <submittedName>
        <fullName evidence="1">Uncharacterized protein</fullName>
    </submittedName>
</protein>
<evidence type="ECO:0000313" key="1">
    <source>
        <dbReference type="EMBL" id="GMQ62097.1"/>
    </source>
</evidence>
<gene>
    <name evidence="1" type="ORF">AN2V17_13280</name>
</gene>
<evidence type="ECO:0000313" key="2">
    <source>
        <dbReference type="Proteomes" id="UP001374599"/>
    </source>
</evidence>
<reference evidence="1" key="1">
    <citation type="submission" date="2023-09" db="EMBL/GenBank/DDBJ databases">
        <title>Vallitalea sediminicola and Vallitalea maricola sp. nov., anaerobic bacteria isolated from marine sediment.</title>
        <authorList>
            <person name="Hirano S."/>
            <person name="Maeda A."/>
            <person name="Terahara T."/>
            <person name="Mori K."/>
            <person name="Hamada M."/>
            <person name="Matsumoto R."/>
            <person name="Kobayashi T."/>
        </authorList>
    </citation>
    <scope>NUCLEOTIDE SEQUENCE</scope>
    <source>
        <strain evidence="1">AN17-2</strain>
    </source>
</reference>
<accession>A0ACB5UGL5</accession>
<organism evidence="1 2">
    <name type="scientific">Vallitalea maricola</name>
    <dbReference type="NCBI Taxonomy" id="3074433"/>
    <lineage>
        <taxon>Bacteria</taxon>
        <taxon>Bacillati</taxon>
        <taxon>Bacillota</taxon>
        <taxon>Clostridia</taxon>
        <taxon>Lachnospirales</taxon>
        <taxon>Vallitaleaceae</taxon>
        <taxon>Vallitalea</taxon>
    </lineage>
</organism>
<dbReference type="Proteomes" id="UP001374599">
    <property type="component" value="Unassembled WGS sequence"/>
</dbReference>
<keyword evidence="2" id="KW-1185">Reference proteome</keyword>
<sequence length="53" mass="6243">MCPNQSAIRIPEGKERFVVATNHFNHESMKNFDNKPVDNWYGTLERYQTVNKS</sequence>